<evidence type="ECO:0000256" key="9">
    <source>
        <dbReference type="SAM" id="SignalP"/>
    </source>
</evidence>
<feature type="chain" id="PRO_5035181789" evidence="9">
    <location>
        <begin position="20"/>
        <end position="434"/>
    </location>
</feature>
<evidence type="ECO:0000256" key="2">
    <source>
        <dbReference type="ARBA" id="ARBA00007613"/>
    </source>
</evidence>
<dbReference type="Pfam" id="PF02321">
    <property type="entry name" value="OEP"/>
    <property type="match status" value="2"/>
</dbReference>
<evidence type="ECO:0000256" key="5">
    <source>
        <dbReference type="ARBA" id="ARBA00022692"/>
    </source>
</evidence>
<feature type="signal peptide" evidence="9">
    <location>
        <begin position="1"/>
        <end position="19"/>
    </location>
</feature>
<evidence type="ECO:0000256" key="1">
    <source>
        <dbReference type="ARBA" id="ARBA00004442"/>
    </source>
</evidence>
<dbReference type="AlphaFoldDB" id="A0A8J7FMC0"/>
<comment type="subcellular location">
    <subcellularLocation>
        <location evidence="1">Cell outer membrane</location>
    </subcellularLocation>
</comment>
<comment type="caution">
    <text evidence="10">The sequence shown here is derived from an EMBL/GenBank/DDBJ whole genome shotgun (WGS) entry which is preliminary data.</text>
</comment>
<dbReference type="GO" id="GO:0009279">
    <property type="term" value="C:cell outer membrane"/>
    <property type="evidence" value="ECO:0007669"/>
    <property type="project" value="UniProtKB-SubCell"/>
</dbReference>
<dbReference type="RefSeq" id="WP_194182184.1">
    <property type="nucleotide sequence ID" value="NZ_JADGIK010000002.1"/>
</dbReference>
<keyword evidence="9" id="KW-0732">Signal</keyword>
<name>A0A8J7FMC0_9FLAO</name>
<keyword evidence="3" id="KW-0813">Transport</keyword>
<accession>A0A8J7FMC0</accession>
<evidence type="ECO:0000256" key="3">
    <source>
        <dbReference type="ARBA" id="ARBA00022448"/>
    </source>
</evidence>
<keyword evidence="5" id="KW-0812">Transmembrane</keyword>
<dbReference type="SUPFAM" id="SSF56954">
    <property type="entry name" value="Outer membrane efflux proteins (OEP)"/>
    <property type="match status" value="1"/>
</dbReference>
<organism evidence="10 11">
    <name type="scientific">Faecalibacter rhinopitheci</name>
    <dbReference type="NCBI Taxonomy" id="2779678"/>
    <lineage>
        <taxon>Bacteria</taxon>
        <taxon>Pseudomonadati</taxon>
        <taxon>Bacteroidota</taxon>
        <taxon>Flavobacteriia</taxon>
        <taxon>Flavobacteriales</taxon>
        <taxon>Weeksellaceae</taxon>
        <taxon>Faecalibacter</taxon>
    </lineage>
</organism>
<dbReference type="PANTHER" id="PTHR30026">
    <property type="entry name" value="OUTER MEMBRANE PROTEIN TOLC"/>
    <property type="match status" value="1"/>
</dbReference>
<keyword evidence="7" id="KW-0998">Cell outer membrane</keyword>
<gene>
    <name evidence="10" type="ORF">IM532_04175</name>
</gene>
<dbReference type="GO" id="GO:1990281">
    <property type="term" value="C:efflux pump complex"/>
    <property type="evidence" value="ECO:0007669"/>
    <property type="project" value="TreeGrafter"/>
</dbReference>
<evidence type="ECO:0000256" key="4">
    <source>
        <dbReference type="ARBA" id="ARBA00022452"/>
    </source>
</evidence>
<dbReference type="PANTHER" id="PTHR30026:SF20">
    <property type="entry name" value="OUTER MEMBRANE PROTEIN TOLC"/>
    <property type="match status" value="1"/>
</dbReference>
<evidence type="ECO:0000256" key="8">
    <source>
        <dbReference type="SAM" id="Coils"/>
    </source>
</evidence>
<comment type="similarity">
    <text evidence="2">Belongs to the outer membrane factor (OMF) (TC 1.B.17) family.</text>
</comment>
<reference evidence="10" key="1">
    <citation type="submission" date="2020-10" db="EMBL/GenBank/DDBJ databases">
        <authorList>
            <person name="Lu T."/>
            <person name="Wang Q."/>
            <person name="Han X."/>
        </authorList>
    </citation>
    <scope>NUCLEOTIDE SEQUENCE</scope>
    <source>
        <strain evidence="10">WQ 117</strain>
    </source>
</reference>
<dbReference type="Proteomes" id="UP000608754">
    <property type="component" value="Unassembled WGS sequence"/>
</dbReference>
<dbReference type="InterPro" id="IPR003423">
    <property type="entry name" value="OMP_efflux"/>
</dbReference>
<proteinExistence type="inferred from homology"/>
<evidence type="ECO:0000256" key="6">
    <source>
        <dbReference type="ARBA" id="ARBA00023136"/>
    </source>
</evidence>
<dbReference type="EMBL" id="JADGIK010000002">
    <property type="protein sequence ID" value="MBF0596655.1"/>
    <property type="molecule type" value="Genomic_DNA"/>
</dbReference>
<evidence type="ECO:0000313" key="11">
    <source>
        <dbReference type="Proteomes" id="UP000608754"/>
    </source>
</evidence>
<evidence type="ECO:0000313" key="10">
    <source>
        <dbReference type="EMBL" id="MBF0596655.1"/>
    </source>
</evidence>
<keyword evidence="6" id="KW-0472">Membrane</keyword>
<dbReference type="Gene3D" id="1.20.1600.10">
    <property type="entry name" value="Outer membrane efflux proteins (OEP)"/>
    <property type="match status" value="1"/>
</dbReference>
<dbReference type="GO" id="GO:0015288">
    <property type="term" value="F:porin activity"/>
    <property type="evidence" value="ECO:0007669"/>
    <property type="project" value="TreeGrafter"/>
</dbReference>
<keyword evidence="11" id="KW-1185">Reference proteome</keyword>
<dbReference type="InterPro" id="IPR051906">
    <property type="entry name" value="TolC-like"/>
</dbReference>
<sequence>MKNKIFVPLLLVASSLLMAQNSTKLTLDEAIEKSLANSKAAKVSEAATSSAEWKSKSVKSNQLPDLNISGQYQQILSKGDTKLKMQLPTGAGTGMVNVNPDHVFMGTAGVSLPIYAGGQIINAIKQSNLAVDLSKLQTESTKEDVVWQTINLYFGIYKMQKTIDVLNENLVRANQRVKDFKNFLDNGIIPRNDYLRAKLQASNVQIAIDEATNNYENLNYRLNVLMGNTTNASYDIVDANALMMTEVSNNELTNRKDIQSVEKQAEIADQSIKIAKAAYYPQLAFTGNYYAVDIDQVASMINSVTVGLGLKYDLSSLYKNKHEVEYAKAKKVESEMQLEALKDKARIEINESHQKYTLAEKKNKVYLEALEQAAENYRIVKDKYDNGLADTDQLLEADVQQLQAEINKVVGDSDQALAGYEYLYMQGKLIENIK</sequence>
<evidence type="ECO:0000256" key="7">
    <source>
        <dbReference type="ARBA" id="ARBA00023237"/>
    </source>
</evidence>
<feature type="coiled-coil region" evidence="8">
    <location>
        <begin position="201"/>
        <end position="228"/>
    </location>
</feature>
<dbReference type="GO" id="GO:0015562">
    <property type="term" value="F:efflux transmembrane transporter activity"/>
    <property type="evidence" value="ECO:0007669"/>
    <property type="project" value="InterPro"/>
</dbReference>
<keyword evidence="8" id="KW-0175">Coiled coil</keyword>
<protein>
    <submittedName>
        <fullName evidence="10">TolC family protein</fullName>
    </submittedName>
</protein>
<keyword evidence="4" id="KW-1134">Transmembrane beta strand</keyword>